<dbReference type="EMBL" id="JAVDYG010000001">
    <property type="protein sequence ID" value="MDR7362864.1"/>
    <property type="molecule type" value="Genomic_DNA"/>
</dbReference>
<evidence type="ECO:0000313" key="2">
    <source>
        <dbReference type="EMBL" id="MDR7362864.1"/>
    </source>
</evidence>
<comment type="caution">
    <text evidence="2">The sequence shown here is derived from an EMBL/GenBank/DDBJ whole genome shotgun (WGS) entry which is preliminary data.</text>
</comment>
<feature type="transmembrane region" description="Helical" evidence="1">
    <location>
        <begin position="52"/>
        <end position="71"/>
    </location>
</feature>
<protein>
    <recommendedName>
        <fullName evidence="4">Anti-sigma factor</fullName>
    </recommendedName>
</protein>
<name>A0ABU2BWT7_9ACTN</name>
<dbReference type="RefSeq" id="WP_310302428.1">
    <property type="nucleotide sequence ID" value="NZ_BAAAPS010000013.1"/>
</dbReference>
<gene>
    <name evidence="2" type="ORF">J2S63_002417</name>
</gene>
<evidence type="ECO:0000313" key="3">
    <source>
        <dbReference type="Proteomes" id="UP001183648"/>
    </source>
</evidence>
<dbReference type="Proteomes" id="UP001183648">
    <property type="component" value="Unassembled WGS sequence"/>
</dbReference>
<proteinExistence type="predicted"/>
<organism evidence="2 3">
    <name type="scientific">Nocardioides marmoribigeumensis</name>
    <dbReference type="NCBI Taxonomy" id="433649"/>
    <lineage>
        <taxon>Bacteria</taxon>
        <taxon>Bacillati</taxon>
        <taxon>Actinomycetota</taxon>
        <taxon>Actinomycetes</taxon>
        <taxon>Propionibacteriales</taxon>
        <taxon>Nocardioidaceae</taxon>
        <taxon>Nocardioides</taxon>
    </lineage>
</organism>
<keyword evidence="1" id="KW-0472">Membrane</keyword>
<accession>A0ABU2BWT7</accession>
<reference evidence="2 3" key="1">
    <citation type="submission" date="2023-07" db="EMBL/GenBank/DDBJ databases">
        <title>Sequencing the genomes of 1000 actinobacteria strains.</title>
        <authorList>
            <person name="Klenk H.-P."/>
        </authorList>
    </citation>
    <scope>NUCLEOTIDE SEQUENCE [LARGE SCALE GENOMIC DNA]</scope>
    <source>
        <strain evidence="2 3">DSM 19426</strain>
    </source>
</reference>
<sequence length="287" mass="30591">MTRAETTAQLSETARARVERARAVRADVELLVEPPGLASIERRGRARRRRRHATAAALATTLVVAGVGVAGELSRHRPVDTAGLTWPAGLDRWPGNPHLPQVRAGDHWFPLSPYRDAPTVRLRLGRGWHGDVASVDLQHRAGAGLVTLLVADVDQVVRTPCDDDDRGMVDVTDDPATLVAAVAGAPGLEQRAPARVVTAFGRPATWLRLSTTEAVRCPFHTPYHLVDTGGGLVQAPRPGSRVDVWVVDVDHRGVVVAATATPGADERGRAVLEEALSTVRLVPGGSS</sequence>
<keyword evidence="1" id="KW-1133">Transmembrane helix</keyword>
<keyword evidence="3" id="KW-1185">Reference proteome</keyword>
<evidence type="ECO:0008006" key="4">
    <source>
        <dbReference type="Google" id="ProtNLM"/>
    </source>
</evidence>
<evidence type="ECO:0000256" key="1">
    <source>
        <dbReference type="SAM" id="Phobius"/>
    </source>
</evidence>
<keyword evidence="1" id="KW-0812">Transmembrane</keyword>